<dbReference type="AlphaFoldDB" id="D5H5E5"/>
<dbReference type="HOGENOM" id="CLU_2587711_0_0_10"/>
<protein>
    <submittedName>
        <fullName evidence="1">Thioredoxin</fullName>
    </submittedName>
</protein>
<organism evidence="1 2">
    <name type="scientific">Salinibacter ruber (strain M8)</name>
    <dbReference type="NCBI Taxonomy" id="761659"/>
    <lineage>
        <taxon>Bacteria</taxon>
        <taxon>Pseudomonadati</taxon>
        <taxon>Rhodothermota</taxon>
        <taxon>Rhodothermia</taxon>
        <taxon>Rhodothermales</taxon>
        <taxon>Salinibacteraceae</taxon>
        <taxon>Salinibacter</taxon>
    </lineage>
</organism>
<dbReference type="RefSeq" id="WP_013060817.1">
    <property type="nucleotide sequence ID" value="NC_014032.1"/>
</dbReference>
<dbReference type="KEGG" id="srm:SRM_00329"/>
<evidence type="ECO:0000313" key="2">
    <source>
        <dbReference type="Proteomes" id="UP000000933"/>
    </source>
</evidence>
<gene>
    <name evidence="1" type="primary">trxA</name>
    <name evidence="1" type="ordered locus">SRM_00329</name>
</gene>
<reference evidence="2" key="2">
    <citation type="submission" date="2010-04" db="EMBL/GenBank/DDBJ databases">
        <title>Genome sequence of Salinibacter ruber M8.</title>
        <authorList>
            <consortium name="Genoscope"/>
        </authorList>
    </citation>
    <scope>NUCLEOTIDE SEQUENCE [LARGE SCALE GENOMIC DNA]</scope>
    <source>
        <strain evidence="2">M8</strain>
    </source>
</reference>
<dbReference type="Proteomes" id="UP000000933">
    <property type="component" value="Chromosome"/>
</dbReference>
<proteinExistence type="predicted"/>
<name>D5H5E5_SALRM</name>
<dbReference type="EMBL" id="FP565814">
    <property type="protein sequence ID" value="CBH23250.1"/>
    <property type="molecule type" value="Genomic_DNA"/>
</dbReference>
<reference evidence="1 2" key="1">
    <citation type="journal article" date="2010" name="ISME J.">
        <title>Fine-scale evolution: genomic, phenotypic and ecological differentiation in two coexisting Salinibacter ruber strains.</title>
        <authorList>
            <person name="Pena A."/>
            <person name="Teeling H."/>
            <person name="Huerta-Cepas J."/>
            <person name="Santos F."/>
            <person name="Yarza P."/>
            <person name="Brito-Echeverria J."/>
            <person name="Lucio M."/>
            <person name="Schmitt-Kopplin P."/>
            <person name="Meseguer I."/>
            <person name="Schenowitz C."/>
            <person name="Dossat C."/>
            <person name="Barbe V."/>
            <person name="Dopazo J."/>
            <person name="Rossello-Mora R."/>
            <person name="Schuler M."/>
            <person name="Glockner F.O."/>
            <person name="Amann R."/>
            <person name="Gabaldon T."/>
            <person name="Anton J."/>
        </authorList>
    </citation>
    <scope>NUCLEOTIDE SEQUENCE [LARGE SCALE GENOMIC DNA]</scope>
    <source>
        <strain evidence="1 2">M8</strain>
    </source>
</reference>
<accession>D5H5E5</accession>
<dbReference type="SUPFAM" id="SSF52833">
    <property type="entry name" value="Thioredoxin-like"/>
    <property type="match status" value="1"/>
</dbReference>
<dbReference type="Gene3D" id="3.40.30.10">
    <property type="entry name" value="Glutaredoxin"/>
    <property type="match status" value="1"/>
</dbReference>
<sequence>MANKWATWCLPCVEEIGSFHSLHEGTRRGVSVVLAAEEDVETVRRFAEKRGFSVPMYVADEMPAPLREETIPRTYVVKPD</sequence>
<dbReference type="InterPro" id="IPR036249">
    <property type="entry name" value="Thioredoxin-like_sf"/>
</dbReference>
<evidence type="ECO:0000313" key="1">
    <source>
        <dbReference type="EMBL" id="CBH23250.1"/>
    </source>
</evidence>